<name>A0AAN9F4I2_CLITE</name>
<evidence type="ECO:0000256" key="7">
    <source>
        <dbReference type="SAM" id="MobiDB-lite"/>
    </source>
</evidence>
<feature type="transmembrane region" description="Helical" evidence="6">
    <location>
        <begin position="434"/>
        <end position="453"/>
    </location>
</feature>
<proteinExistence type="predicted"/>
<feature type="region of interest" description="Disordered" evidence="7">
    <location>
        <begin position="251"/>
        <end position="279"/>
    </location>
</feature>
<dbReference type="Pfam" id="PF02453">
    <property type="entry name" value="Reticulon"/>
    <property type="match status" value="1"/>
</dbReference>
<protein>
    <recommendedName>
        <fullName evidence="6">Reticulon-like protein</fullName>
    </recommendedName>
</protein>
<sequence>MDVSERRVGVRCSVVAGSVWESRMKSDQVGGGVKVFSGEQNAEEGENGGTKLRRNSIGGVVSTGKRKTWKSERPERLQNSQIQIARGKPEAQKNNSNNQQRKDLSISSDSMKKSPIQVGKVKGEESKESSASCADKFEGSPIHIRKKRSGVSESERNIGQLRKSKYDSVKALSASQCDQSVPDGNGGSEIQLRKAKSELELGHALDESRNEIDGLAGETGRFVIDNGKNDSDENCKDFGVCQDKVISSSLDNADMVHVDDEEGEDEGEEEEEEEVGGEEIDIEMEKWSFDVKEISIPESKVVNEPESKEVVNEQESKTVVNEAEKQKIVNEPKPKKSMTTNKRFHQKNERPVSVPITVKQSPPIRKHSTIYQNFSKTNSIPKAEQYHSFPQTQNKLQSLVDLIMWRDISRSAFIFGIGTFTIVSSSYAKDVNLSLISILSYIGLVYLAVIFLYRSLICRWVIDVEDTNCILGEEEAIWVLKLILPYLNEFLSKLRTMFSGDPGTTIKLAVLLFVLARCGNSITIWKMVKFGFFGVFTVPKFCSLYSAQLTSYGNFWFCRFRDAWDSCSHKKVVALAIFGLVWNLSSVTARIWSVFVLFVAFRCYQQHCLVRDEYGAGCDDETWQEPIGTGTQRTHKVKKGF</sequence>
<evidence type="ECO:0000313" key="10">
    <source>
        <dbReference type="Proteomes" id="UP001359559"/>
    </source>
</evidence>
<evidence type="ECO:0000256" key="1">
    <source>
        <dbReference type="ARBA" id="ARBA00004477"/>
    </source>
</evidence>
<keyword evidence="4 6" id="KW-1133">Transmembrane helix</keyword>
<feature type="transmembrane region" description="Helical" evidence="6">
    <location>
        <begin position="572"/>
        <end position="601"/>
    </location>
</feature>
<feature type="compositionally biased region" description="Polar residues" evidence="7">
    <location>
        <begin position="92"/>
        <end position="109"/>
    </location>
</feature>
<organism evidence="9 10">
    <name type="scientific">Clitoria ternatea</name>
    <name type="common">Butterfly pea</name>
    <dbReference type="NCBI Taxonomy" id="43366"/>
    <lineage>
        <taxon>Eukaryota</taxon>
        <taxon>Viridiplantae</taxon>
        <taxon>Streptophyta</taxon>
        <taxon>Embryophyta</taxon>
        <taxon>Tracheophyta</taxon>
        <taxon>Spermatophyta</taxon>
        <taxon>Magnoliopsida</taxon>
        <taxon>eudicotyledons</taxon>
        <taxon>Gunneridae</taxon>
        <taxon>Pentapetalae</taxon>
        <taxon>rosids</taxon>
        <taxon>fabids</taxon>
        <taxon>Fabales</taxon>
        <taxon>Fabaceae</taxon>
        <taxon>Papilionoideae</taxon>
        <taxon>50 kb inversion clade</taxon>
        <taxon>NPAAA clade</taxon>
        <taxon>indigoferoid/millettioid clade</taxon>
        <taxon>Phaseoleae</taxon>
        <taxon>Clitoria</taxon>
    </lineage>
</organism>
<evidence type="ECO:0000256" key="5">
    <source>
        <dbReference type="ARBA" id="ARBA00023136"/>
    </source>
</evidence>
<reference evidence="9 10" key="1">
    <citation type="submission" date="2024-01" db="EMBL/GenBank/DDBJ databases">
        <title>The genomes of 5 underutilized Papilionoideae crops provide insights into root nodulation and disease resistance.</title>
        <authorList>
            <person name="Yuan L."/>
        </authorList>
    </citation>
    <scope>NUCLEOTIDE SEQUENCE [LARGE SCALE GENOMIC DNA]</scope>
    <source>
        <strain evidence="9">LY-2023</strain>
        <tissue evidence="9">Leaf</tissue>
    </source>
</reference>
<evidence type="ECO:0000256" key="3">
    <source>
        <dbReference type="ARBA" id="ARBA00022824"/>
    </source>
</evidence>
<dbReference type="InterPro" id="IPR003388">
    <property type="entry name" value="Reticulon"/>
</dbReference>
<dbReference type="PROSITE" id="PS50845">
    <property type="entry name" value="RETICULON"/>
    <property type="match status" value="1"/>
</dbReference>
<evidence type="ECO:0000256" key="2">
    <source>
        <dbReference type="ARBA" id="ARBA00022692"/>
    </source>
</evidence>
<evidence type="ECO:0000259" key="8">
    <source>
        <dbReference type="PROSITE" id="PS50845"/>
    </source>
</evidence>
<feature type="transmembrane region" description="Helical" evidence="6">
    <location>
        <begin position="412"/>
        <end position="428"/>
    </location>
</feature>
<dbReference type="PANTHER" id="PTHR46626:SF1">
    <property type="entry name" value="RETICULON-LIKE PROTEIN B21"/>
    <property type="match status" value="1"/>
</dbReference>
<dbReference type="GO" id="GO:0005789">
    <property type="term" value="C:endoplasmic reticulum membrane"/>
    <property type="evidence" value="ECO:0007669"/>
    <property type="project" value="UniProtKB-SubCell"/>
</dbReference>
<accession>A0AAN9F4I2</accession>
<comment type="caution">
    <text evidence="9">The sequence shown here is derived from an EMBL/GenBank/DDBJ whole genome shotgun (WGS) entry which is preliminary data.</text>
</comment>
<gene>
    <name evidence="9" type="ORF">RJT34_32714</name>
</gene>
<dbReference type="AlphaFoldDB" id="A0AAN9F4I2"/>
<dbReference type="PANTHER" id="PTHR46626">
    <property type="entry name" value="RETICULON-LIKE PROTEIN B17"/>
    <property type="match status" value="1"/>
</dbReference>
<keyword evidence="10" id="KW-1185">Reference proteome</keyword>
<keyword evidence="3 6" id="KW-0256">Endoplasmic reticulum</keyword>
<feature type="domain" description="Reticulon" evidence="8">
    <location>
        <begin position="399"/>
        <end position="552"/>
    </location>
</feature>
<feature type="compositionally biased region" description="Acidic residues" evidence="7">
    <location>
        <begin position="259"/>
        <end position="279"/>
    </location>
</feature>
<evidence type="ECO:0000256" key="6">
    <source>
        <dbReference type="RuleBase" id="RU363132"/>
    </source>
</evidence>
<dbReference type="Proteomes" id="UP001359559">
    <property type="component" value="Unassembled WGS sequence"/>
</dbReference>
<dbReference type="InterPro" id="IPR044647">
    <property type="entry name" value="RTNLB17/18/21"/>
</dbReference>
<evidence type="ECO:0000256" key="4">
    <source>
        <dbReference type="ARBA" id="ARBA00022989"/>
    </source>
</evidence>
<keyword evidence="2 6" id="KW-0812">Transmembrane</keyword>
<dbReference type="EMBL" id="JAYKXN010000008">
    <property type="protein sequence ID" value="KAK7265098.1"/>
    <property type="molecule type" value="Genomic_DNA"/>
</dbReference>
<feature type="region of interest" description="Disordered" evidence="7">
    <location>
        <begin position="28"/>
        <end position="165"/>
    </location>
</feature>
<evidence type="ECO:0000313" key="9">
    <source>
        <dbReference type="EMBL" id="KAK7265098.1"/>
    </source>
</evidence>
<comment type="subcellular location">
    <subcellularLocation>
        <location evidence="1 6">Endoplasmic reticulum membrane</location>
        <topology evidence="1 6">Multi-pass membrane protein</topology>
    </subcellularLocation>
</comment>
<keyword evidence="5 6" id="KW-0472">Membrane</keyword>